<feature type="domain" description="WSC" evidence="1">
    <location>
        <begin position="36"/>
        <end position="108"/>
    </location>
</feature>
<dbReference type="AlphaFoldDB" id="A0AAD9VHS2"/>
<accession>A0AAD9VHS2</accession>
<proteinExistence type="predicted"/>
<protein>
    <recommendedName>
        <fullName evidence="1">WSC domain-containing protein</fullName>
    </recommendedName>
</protein>
<dbReference type="InterPro" id="IPR002889">
    <property type="entry name" value="WSC_carb-bd"/>
</dbReference>
<sequence length="124" mass="13906">MENAAGDKLVKIQIAFLPPLKIPQGTANRDSKVEAIGCFRDERSRALPDLVKNLRGTIDWNHMERTVASCAKAVQAKGYKYFGLQFYGECWSGGIVYDKYGVSPPESCWKGVGKQWANFVYKII</sequence>
<organism evidence="2 3">
    <name type="scientific">Acropora cervicornis</name>
    <name type="common">Staghorn coral</name>
    <dbReference type="NCBI Taxonomy" id="6130"/>
    <lineage>
        <taxon>Eukaryota</taxon>
        <taxon>Metazoa</taxon>
        <taxon>Cnidaria</taxon>
        <taxon>Anthozoa</taxon>
        <taxon>Hexacorallia</taxon>
        <taxon>Scleractinia</taxon>
        <taxon>Astrocoeniina</taxon>
        <taxon>Acroporidae</taxon>
        <taxon>Acropora</taxon>
    </lineage>
</organism>
<evidence type="ECO:0000313" key="3">
    <source>
        <dbReference type="Proteomes" id="UP001249851"/>
    </source>
</evidence>
<gene>
    <name evidence="2" type="ORF">P5673_000422</name>
</gene>
<dbReference type="Pfam" id="PF01822">
    <property type="entry name" value="WSC"/>
    <property type="match status" value="1"/>
</dbReference>
<reference evidence="2" key="2">
    <citation type="journal article" date="2023" name="Science">
        <title>Genomic signatures of disease resistance in endangered staghorn corals.</title>
        <authorList>
            <person name="Vollmer S.V."/>
            <person name="Selwyn J.D."/>
            <person name="Despard B.A."/>
            <person name="Roesel C.L."/>
        </authorList>
    </citation>
    <scope>NUCLEOTIDE SEQUENCE</scope>
    <source>
        <strain evidence="2">K2</strain>
    </source>
</reference>
<evidence type="ECO:0000313" key="2">
    <source>
        <dbReference type="EMBL" id="KAK2574277.1"/>
    </source>
</evidence>
<comment type="caution">
    <text evidence="2">The sequence shown here is derived from an EMBL/GenBank/DDBJ whole genome shotgun (WGS) entry which is preliminary data.</text>
</comment>
<keyword evidence="3" id="KW-1185">Reference proteome</keyword>
<dbReference type="Proteomes" id="UP001249851">
    <property type="component" value="Unassembled WGS sequence"/>
</dbReference>
<name>A0AAD9VHS2_ACRCE</name>
<reference evidence="2" key="1">
    <citation type="journal article" date="2023" name="G3 (Bethesda)">
        <title>Whole genome assembly and annotation of the endangered Caribbean coral Acropora cervicornis.</title>
        <authorList>
            <person name="Selwyn J.D."/>
            <person name="Vollmer S.V."/>
        </authorList>
    </citation>
    <scope>NUCLEOTIDE SEQUENCE</scope>
    <source>
        <strain evidence="2">K2</strain>
    </source>
</reference>
<dbReference type="EMBL" id="JARQWQ010000001">
    <property type="protein sequence ID" value="KAK2574277.1"/>
    <property type="molecule type" value="Genomic_DNA"/>
</dbReference>
<evidence type="ECO:0000259" key="1">
    <source>
        <dbReference type="Pfam" id="PF01822"/>
    </source>
</evidence>